<dbReference type="Proteomes" id="UP001187192">
    <property type="component" value="Unassembled WGS sequence"/>
</dbReference>
<evidence type="ECO:0000313" key="2">
    <source>
        <dbReference type="Proteomes" id="UP001187192"/>
    </source>
</evidence>
<reference evidence="1" key="1">
    <citation type="submission" date="2023-07" db="EMBL/GenBank/DDBJ databases">
        <title>draft genome sequence of fig (Ficus carica).</title>
        <authorList>
            <person name="Takahashi T."/>
            <person name="Nishimura K."/>
        </authorList>
    </citation>
    <scope>NUCLEOTIDE SEQUENCE</scope>
</reference>
<organism evidence="1 2">
    <name type="scientific">Ficus carica</name>
    <name type="common">Common fig</name>
    <dbReference type="NCBI Taxonomy" id="3494"/>
    <lineage>
        <taxon>Eukaryota</taxon>
        <taxon>Viridiplantae</taxon>
        <taxon>Streptophyta</taxon>
        <taxon>Embryophyta</taxon>
        <taxon>Tracheophyta</taxon>
        <taxon>Spermatophyta</taxon>
        <taxon>Magnoliopsida</taxon>
        <taxon>eudicotyledons</taxon>
        <taxon>Gunneridae</taxon>
        <taxon>Pentapetalae</taxon>
        <taxon>rosids</taxon>
        <taxon>fabids</taxon>
        <taxon>Rosales</taxon>
        <taxon>Moraceae</taxon>
        <taxon>Ficeae</taxon>
        <taxon>Ficus</taxon>
    </lineage>
</organism>
<comment type="caution">
    <text evidence="1">The sequence shown here is derived from an EMBL/GenBank/DDBJ whole genome shotgun (WGS) entry which is preliminary data.</text>
</comment>
<proteinExistence type="predicted"/>
<gene>
    <name evidence="1" type="ORF">TIFTF001_005570</name>
</gene>
<dbReference type="AlphaFoldDB" id="A0AA87ZF96"/>
<accession>A0AA87ZF96</accession>
<name>A0AA87ZF96_FICCA</name>
<keyword evidence="2" id="KW-1185">Reference proteome</keyword>
<dbReference type="EMBL" id="BTGU01000005">
    <property type="protein sequence ID" value="GMN35849.1"/>
    <property type="molecule type" value="Genomic_DNA"/>
</dbReference>
<protein>
    <submittedName>
        <fullName evidence="1">Uncharacterized protein</fullName>
    </submittedName>
</protein>
<sequence>MFSPVDDKSFGGGGSLWEKKVLEKKSWKWKVWAVVVELEVEVEVEVEVERWWWWREERLMSFHTSSMDFKGDEHVEDDFELLI</sequence>
<evidence type="ECO:0000313" key="1">
    <source>
        <dbReference type="EMBL" id="GMN35849.1"/>
    </source>
</evidence>